<name>E8ZI60_MYCHL</name>
<sequence>MSKIAAASTLGVGAAGAGGFGAYHFYFKESPSEDKSLRAKLISERYIPLELEGNKHQDHWTSSLSQYKSKHSDKNQWSEVELKNLCSGFFKKDEIIEKDYNEARKYCVVPRKISERLSDLSIKVLDTGETKDTDKWTKLSEEYKKSKTGFKKLHDLETSGIQSSDSTDKTLKDKCVAVFDMNHWTENYDSLLEASRIWCTESGFNSLPKEVK</sequence>
<evidence type="ECO:0000313" key="2">
    <source>
        <dbReference type="Proteomes" id="UP000008637"/>
    </source>
</evidence>
<dbReference type="HOGENOM" id="CLU_098620_3_0_14"/>
<evidence type="ECO:0000313" key="1">
    <source>
        <dbReference type="EMBL" id="CBY92831.1"/>
    </source>
</evidence>
<dbReference type="OrthoDB" id="7024727at2"/>
<proteinExistence type="predicted"/>
<gene>
    <name evidence="1" type="ordered locus">HF1_08230</name>
</gene>
<protein>
    <submittedName>
        <fullName evidence="1">Uncharacterized protein</fullName>
    </submittedName>
</protein>
<dbReference type="KEGG" id="mha:HF1_08230"/>
<dbReference type="Proteomes" id="UP000008637">
    <property type="component" value="Chromosome"/>
</dbReference>
<reference evidence="1 2" key="1">
    <citation type="journal article" date="2011" name="J. Bacteriol.">
        <title>Complete genome sequence of Mycoplasma haemofelis, a hemotropic mycoplasma.</title>
        <authorList>
            <person name="Barker E.N."/>
            <person name="Helps C.R."/>
            <person name="Peters I.R."/>
            <person name="Darby A.C."/>
            <person name="Radford A.D."/>
            <person name="Tasker S."/>
        </authorList>
    </citation>
    <scope>NUCLEOTIDE SEQUENCE [LARGE SCALE GENOMIC DNA]</scope>
    <source>
        <strain evidence="1 2">Langford 1</strain>
    </source>
</reference>
<organism evidence="1 2">
    <name type="scientific">Mycoplasma haemofelis (strain Langford 1)</name>
    <name type="common">Haemobartonella felis</name>
    <dbReference type="NCBI Taxonomy" id="941640"/>
    <lineage>
        <taxon>Bacteria</taxon>
        <taxon>Bacillati</taxon>
        <taxon>Mycoplasmatota</taxon>
        <taxon>Mollicutes</taxon>
        <taxon>Mycoplasmataceae</taxon>
        <taxon>Mycoplasma</taxon>
    </lineage>
</organism>
<accession>E8ZI60</accession>
<dbReference type="EMBL" id="FR773153">
    <property type="protein sequence ID" value="CBY92831.1"/>
    <property type="molecule type" value="Genomic_DNA"/>
</dbReference>
<keyword evidence="2" id="KW-1185">Reference proteome</keyword>
<dbReference type="AlphaFoldDB" id="E8ZI60"/>